<feature type="transmembrane region" description="Helical" evidence="1">
    <location>
        <begin position="12"/>
        <end position="34"/>
    </location>
</feature>
<organism evidence="2 3">
    <name type="scientific">Novosphingobium endophyticum</name>
    <dbReference type="NCBI Taxonomy" id="1955250"/>
    <lineage>
        <taxon>Bacteria</taxon>
        <taxon>Pseudomonadati</taxon>
        <taxon>Pseudomonadota</taxon>
        <taxon>Alphaproteobacteria</taxon>
        <taxon>Sphingomonadales</taxon>
        <taxon>Sphingomonadaceae</taxon>
        <taxon>Novosphingobium</taxon>
    </lineage>
</organism>
<accession>A0A916TTY6</accession>
<reference evidence="2" key="1">
    <citation type="journal article" date="2014" name="Int. J. Syst. Evol. Microbiol.">
        <title>Complete genome sequence of Corynebacterium casei LMG S-19264T (=DSM 44701T), isolated from a smear-ripened cheese.</title>
        <authorList>
            <consortium name="US DOE Joint Genome Institute (JGI-PGF)"/>
            <person name="Walter F."/>
            <person name="Albersmeier A."/>
            <person name="Kalinowski J."/>
            <person name="Ruckert C."/>
        </authorList>
    </citation>
    <scope>NUCLEOTIDE SEQUENCE</scope>
    <source>
        <strain evidence="2">CGMCC 1.15095</strain>
    </source>
</reference>
<keyword evidence="3" id="KW-1185">Reference proteome</keyword>
<evidence type="ECO:0000313" key="3">
    <source>
        <dbReference type="Proteomes" id="UP000608154"/>
    </source>
</evidence>
<sequence length="131" mass="14483">MALRDRRGPLTAIVLTCGYALVVIEGLLGFAWFYGWRSEMAISPTLKAMLLLCLASLLWRGTCRMVFTAREYGWTEGMRAVLRMPVANIIVIMAGRRALARYVRTLRGGAIAWDKTRHDVHPAGSEAGVSG</sequence>
<keyword evidence="1" id="KW-0472">Membrane</keyword>
<reference evidence="2" key="2">
    <citation type="submission" date="2020-09" db="EMBL/GenBank/DDBJ databases">
        <authorList>
            <person name="Sun Q."/>
            <person name="Zhou Y."/>
        </authorList>
    </citation>
    <scope>NUCLEOTIDE SEQUENCE</scope>
    <source>
        <strain evidence="2">CGMCC 1.15095</strain>
    </source>
</reference>
<dbReference type="EMBL" id="BMHK01000007">
    <property type="protein sequence ID" value="GGB97113.1"/>
    <property type="molecule type" value="Genomic_DNA"/>
</dbReference>
<name>A0A916TTY6_9SPHN</name>
<dbReference type="AlphaFoldDB" id="A0A916TTY6"/>
<keyword evidence="1" id="KW-1133">Transmembrane helix</keyword>
<comment type="caution">
    <text evidence="2">The sequence shown here is derived from an EMBL/GenBank/DDBJ whole genome shotgun (WGS) entry which is preliminary data.</text>
</comment>
<dbReference type="Proteomes" id="UP000608154">
    <property type="component" value="Unassembled WGS sequence"/>
</dbReference>
<keyword evidence="1" id="KW-0812">Transmembrane</keyword>
<feature type="transmembrane region" description="Helical" evidence="1">
    <location>
        <begin position="40"/>
        <end position="59"/>
    </location>
</feature>
<proteinExistence type="predicted"/>
<evidence type="ECO:0000313" key="2">
    <source>
        <dbReference type="EMBL" id="GGB97113.1"/>
    </source>
</evidence>
<protein>
    <submittedName>
        <fullName evidence="2">Uncharacterized protein</fullName>
    </submittedName>
</protein>
<gene>
    <name evidence="2" type="ORF">GCM10011494_14480</name>
</gene>
<evidence type="ECO:0000256" key="1">
    <source>
        <dbReference type="SAM" id="Phobius"/>
    </source>
</evidence>